<evidence type="ECO:0000256" key="1">
    <source>
        <dbReference type="SAM" id="SignalP"/>
    </source>
</evidence>
<dbReference type="GO" id="GO:0007160">
    <property type="term" value="P:cell-matrix adhesion"/>
    <property type="evidence" value="ECO:0007669"/>
    <property type="project" value="InterPro"/>
</dbReference>
<dbReference type="PANTHER" id="PTHR10697:SF13">
    <property type="entry name" value="RICIN B LECTIN DOMAIN-CONTAINING PROTEIN"/>
    <property type="match status" value="1"/>
</dbReference>
<proteinExistence type="predicted"/>
<dbReference type="InterPro" id="IPR001299">
    <property type="entry name" value="Ependymin"/>
</dbReference>
<comment type="caution">
    <text evidence="2">The sequence shown here is derived from an EMBL/GenBank/DDBJ whole genome shotgun (WGS) entry which is preliminary data.</text>
</comment>
<dbReference type="GO" id="GO:0005764">
    <property type="term" value="C:lysosome"/>
    <property type="evidence" value="ECO:0007669"/>
    <property type="project" value="TreeGrafter"/>
</dbReference>
<dbReference type="EMBL" id="CAXITT010000490">
    <property type="protein sequence ID" value="CAL1542520.1"/>
    <property type="molecule type" value="Genomic_DNA"/>
</dbReference>
<organism evidence="2 3">
    <name type="scientific">Lymnaea stagnalis</name>
    <name type="common">Great pond snail</name>
    <name type="synonym">Helix stagnalis</name>
    <dbReference type="NCBI Taxonomy" id="6523"/>
    <lineage>
        <taxon>Eukaryota</taxon>
        <taxon>Metazoa</taxon>
        <taxon>Spiralia</taxon>
        <taxon>Lophotrochozoa</taxon>
        <taxon>Mollusca</taxon>
        <taxon>Gastropoda</taxon>
        <taxon>Heterobranchia</taxon>
        <taxon>Euthyneura</taxon>
        <taxon>Panpulmonata</taxon>
        <taxon>Hygrophila</taxon>
        <taxon>Lymnaeoidea</taxon>
        <taxon>Lymnaeidae</taxon>
        <taxon>Lymnaea</taxon>
    </lineage>
</organism>
<keyword evidence="3" id="KW-1185">Reference proteome</keyword>
<accession>A0AAV2I6W7</accession>
<name>A0AAV2I6W7_LYMST</name>
<dbReference type="GO" id="GO:0005576">
    <property type="term" value="C:extracellular region"/>
    <property type="evidence" value="ECO:0007669"/>
    <property type="project" value="InterPro"/>
</dbReference>
<evidence type="ECO:0000313" key="3">
    <source>
        <dbReference type="Proteomes" id="UP001497497"/>
    </source>
</evidence>
<sequence length="227" mass="25397">MQSFLLKTSGPVLYLVVLHIYTAQAQKPCCWFRQWEGYIHNIYGVYDSVSNYASTSDIQSYVHVDYGLMKVVNELMVVNASVLTTVTVIGDYKKKISYTIVGRECFQSPLTDALDESCVPEDAILIGTHSFLGVKANTFILPFHNATRTTTSRITVSSDNCLPLHELLLTIDKTSSFSTITMQNVTAGIVDPSIFNVPDFCNQKPKVTQVLHMNTVGWHTIIKHKIL</sequence>
<protein>
    <submittedName>
        <fullName evidence="2">Uncharacterized protein</fullName>
    </submittedName>
</protein>
<feature type="chain" id="PRO_5043886755" evidence="1">
    <location>
        <begin position="26"/>
        <end position="227"/>
    </location>
</feature>
<reference evidence="2 3" key="1">
    <citation type="submission" date="2024-04" db="EMBL/GenBank/DDBJ databases">
        <authorList>
            <consortium name="Genoscope - CEA"/>
            <person name="William W."/>
        </authorList>
    </citation>
    <scope>NUCLEOTIDE SEQUENCE [LARGE SCALE GENOMIC DNA]</scope>
</reference>
<keyword evidence="1" id="KW-0732">Signal</keyword>
<dbReference type="Proteomes" id="UP001497497">
    <property type="component" value="Unassembled WGS sequence"/>
</dbReference>
<feature type="signal peptide" evidence="1">
    <location>
        <begin position="1"/>
        <end position="25"/>
    </location>
</feature>
<dbReference type="AlphaFoldDB" id="A0AAV2I6W7"/>
<dbReference type="PANTHER" id="PTHR10697">
    <property type="entry name" value="MAMMALIAN EPENDYMIN-RELATED PROTEIN 1"/>
    <property type="match status" value="1"/>
</dbReference>
<gene>
    <name evidence="2" type="ORF">GSLYS_00016076001</name>
</gene>
<dbReference type="Pfam" id="PF00811">
    <property type="entry name" value="Ependymin"/>
    <property type="match status" value="1"/>
</dbReference>
<evidence type="ECO:0000313" key="2">
    <source>
        <dbReference type="EMBL" id="CAL1542520.1"/>
    </source>
</evidence>
<dbReference type="GO" id="GO:0005509">
    <property type="term" value="F:calcium ion binding"/>
    <property type="evidence" value="ECO:0007669"/>
    <property type="project" value="InterPro"/>
</dbReference>